<dbReference type="PANTHER" id="PTHR21180">
    <property type="entry name" value="ENDONUCLEASE/EXONUCLEASE/PHOSPHATASE FAMILY DOMAIN-CONTAINING PROTEIN 1"/>
    <property type="match status" value="1"/>
</dbReference>
<comment type="caution">
    <text evidence="2">The sequence shown here is derived from an EMBL/GenBank/DDBJ whole genome shotgun (WGS) entry which is preliminary data.</text>
</comment>
<organism evidence="2 3">
    <name type="scientific">Aestuariibaculum suncheonense</name>
    <dbReference type="NCBI Taxonomy" id="1028745"/>
    <lineage>
        <taxon>Bacteria</taxon>
        <taxon>Pseudomonadati</taxon>
        <taxon>Bacteroidota</taxon>
        <taxon>Flavobacteriia</taxon>
        <taxon>Flavobacteriales</taxon>
        <taxon>Flavobacteriaceae</taxon>
    </lineage>
</organism>
<dbReference type="AlphaFoldDB" id="A0A8J6Q510"/>
<keyword evidence="3" id="KW-1185">Reference proteome</keyword>
<feature type="transmembrane region" description="Helical" evidence="1">
    <location>
        <begin position="12"/>
        <end position="32"/>
    </location>
</feature>
<dbReference type="InterPro" id="IPR051675">
    <property type="entry name" value="Endo/Exo/Phosphatase_dom_1"/>
</dbReference>
<accession>A0A8J6Q510</accession>
<dbReference type="RefSeq" id="WP_188215000.1">
    <property type="nucleotide sequence ID" value="NZ_BAABGH010000004.1"/>
</dbReference>
<evidence type="ECO:0000313" key="2">
    <source>
        <dbReference type="EMBL" id="MBD0834532.1"/>
    </source>
</evidence>
<keyword evidence="1" id="KW-0472">Membrane</keyword>
<protein>
    <submittedName>
        <fullName evidence="2">Helix-hairpin-helix domain-containing protein</fullName>
    </submittedName>
</protein>
<proteinExistence type="predicted"/>
<keyword evidence="1" id="KW-0812">Transmembrane</keyword>
<dbReference type="EMBL" id="JACVXC010000001">
    <property type="protein sequence ID" value="MBD0834532.1"/>
    <property type="molecule type" value="Genomic_DNA"/>
</dbReference>
<name>A0A8J6Q510_9FLAO</name>
<keyword evidence="1" id="KW-1133">Transmembrane helix</keyword>
<evidence type="ECO:0000256" key="1">
    <source>
        <dbReference type="SAM" id="Phobius"/>
    </source>
</evidence>
<reference evidence="2" key="2">
    <citation type="submission" date="2020-09" db="EMBL/GenBank/DDBJ databases">
        <authorList>
            <person name="Wu Z."/>
        </authorList>
    </citation>
    <scope>NUCLEOTIDE SEQUENCE</scope>
    <source>
        <strain evidence="2">SC17</strain>
    </source>
</reference>
<dbReference type="PANTHER" id="PTHR21180:SF32">
    <property type="entry name" value="ENDONUCLEASE_EXONUCLEASE_PHOSPHATASE FAMILY DOMAIN-CONTAINING PROTEIN 1"/>
    <property type="match status" value="1"/>
</dbReference>
<dbReference type="Gene3D" id="1.10.150.320">
    <property type="entry name" value="Photosystem II 12 kDa extrinsic protein"/>
    <property type="match status" value="2"/>
</dbReference>
<dbReference type="Pfam" id="PF12836">
    <property type="entry name" value="HHH_3"/>
    <property type="match status" value="2"/>
</dbReference>
<dbReference type="SUPFAM" id="SSF47781">
    <property type="entry name" value="RuvA domain 2-like"/>
    <property type="match status" value="3"/>
</dbReference>
<sequence length="287" mass="33305">MKSHFTFTKQQRNGIFLLLSIIVVLQVTYFFVNRPSEHFTVNQEVLKAFTKELDSLRLVKLEESKPKIYPFNPNYITDYKGARLGMTNEEIDRLLSYRKQNKWINSAKDFQQITQVSDSLLNAISPYFKFPEWVTNPKSSVVSSYAKRAKTYAEKQDLNTATAEQLKTVNAVGDVLSDRIVKFRNKFPGGFIADIQLQDVYGLTPEVIQRVTSEFTVKTPRSLEKINLNTAKVEQLVTIQHIDYDLAYRIIEQRQLREGYKSIDELTKVKDFPINKIDIIKLYLSLD</sequence>
<dbReference type="Proteomes" id="UP000602057">
    <property type="component" value="Unassembled WGS sequence"/>
</dbReference>
<reference evidence="2" key="1">
    <citation type="journal article" date="2013" name="Int. J. Syst. Evol. Microbiol.">
        <title>Aestuariibaculum suncheonense gen. nov., sp. nov., a marine bacterium of the family Flavobacteriaceae isolated from a tidal flat and emended descriptions of the genera Gaetbulibacter and Tamlana.</title>
        <authorList>
            <person name="Jeong S.H."/>
            <person name="Park M.S."/>
            <person name="Jin H.M."/>
            <person name="Lee K."/>
            <person name="Park W."/>
            <person name="Jeon C.O."/>
        </authorList>
    </citation>
    <scope>NUCLEOTIDE SEQUENCE</scope>
    <source>
        <strain evidence="2">SC17</strain>
    </source>
</reference>
<evidence type="ECO:0000313" key="3">
    <source>
        <dbReference type="Proteomes" id="UP000602057"/>
    </source>
</evidence>
<gene>
    <name evidence="2" type="ORF">ICJ84_03680</name>
</gene>
<dbReference type="InterPro" id="IPR010994">
    <property type="entry name" value="RuvA_2-like"/>
</dbReference>